<evidence type="ECO:0000256" key="1">
    <source>
        <dbReference type="ARBA" id="ARBA00022614"/>
    </source>
</evidence>
<dbReference type="PANTHER" id="PTHR11017:SF340">
    <property type="entry name" value="NB-ARC-RELATED"/>
    <property type="match status" value="1"/>
</dbReference>
<evidence type="ECO:0000313" key="2">
    <source>
        <dbReference type="EMBL" id="KAD4585153.1"/>
    </source>
</evidence>
<dbReference type="PANTHER" id="PTHR11017">
    <property type="entry name" value="LEUCINE-RICH REPEAT-CONTAINING PROTEIN"/>
    <property type="match status" value="1"/>
</dbReference>
<proteinExistence type="predicted"/>
<dbReference type="AlphaFoldDB" id="A0A5N6NCS0"/>
<comment type="caution">
    <text evidence="2">The sequence shown here is derived from an EMBL/GenBank/DDBJ whole genome shotgun (WGS) entry which is preliminary data.</text>
</comment>
<evidence type="ECO:0000313" key="3">
    <source>
        <dbReference type="Proteomes" id="UP000326396"/>
    </source>
</evidence>
<organism evidence="2 3">
    <name type="scientific">Mikania micrantha</name>
    <name type="common">bitter vine</name>
    <dbReference type="NCBI Taxonomy" id="192012"/>
    <lineage>
        <taxon>Eukaryota</taxon>
        <taxon>Viridiplantae</taxon>
        <taxon>Streptophyta</taxon>
        <taxon>Embryophyta</taxon>
        <taxon>Tracheophyta</taxon>
        <taxon>Spermatophyta</taxon>
        <taxon>Magnoliopsida</taxon>
        <taxon>eudicotyledons</taxon>
        <taxon>Gunneridae</taxon>
        <taxon>Pentapetalae</taxon>
        <taxon>asterids</taxon>
        <taxon>campanulids</taxon>
        <taxon>Asterales</taxon>
        <taxon>Asteraceae</taxon>
        <taxon>Asteroideae</taxon>
        <taxon>Heliantheae alliance</taxon>
        <taxon>Eupatorieae</taxon>
        <taxon>Mikania</taxon>
    </lineage>
</organism>
<sequence length="337" mass="39037">MNQEQLKNYKAAENENTTIDSFLVVTNKENYGYRRLYGRAIQLFKRHAYNEEDPVEDYETLSLSVISYASGLPLALKVIGSFLYDKNRNEWVSALDKLKEIPDLEVMDILKLSFDGLEAYQKELFLDVACFGKFIRLDDAMEIFEACVEEMGHYIVRGEHPVNPRKHSRVWKREEIEGMCFGDATMENDKSEALMLSKYFVSHSDDNDLSSCFCKIVSSMKNLRWVNMTMDQHVKSDGGPTFLSNELQLINWTASEDTPQHPPCTKTSEIDSLTKTVADYPLWYKRLFTCLECLRDPSNRDSAFVRFVERNTCEVLFEVNNLIQQVVSELWLLILSD</sequence>
<dbReference type="EMBL" id="SZYD01000012">
    <property type="protein sequence ID" value="KAD4585153.1"/>
    <property type="molecule type" value="Genomic_DNA"/>
</dbReference>
<keyword evidence="3" id="KW-1185">Reference proteome</keyword>
<dbReference type="GO" id="GO:0006952">
    <property type="term" value="P:defense response"/>
    <property type="evidence" value="ECO:0007669"/>
    <property type="project" value="InterPro"/>
</dbReference>
<dbReference type="InterPro" id="IPR027417">
    <property type="entry name" value="P-loop_NTPase"/>
</dbReference>
<dbReference type="OrthoDB" id="1901675at2759"/>
<keyword evidence="1" id="KW-0433">Leucine-rich repeat</keyword>
<accession>A0A5N6NCS0</accession>
<dbReference type="SUPFAM" id="SSF52540">
    <property type="entry name" value="P-loop containing nucleoside triphosphate hydrolases"/>
    <property type="match status" value="1"/>
</dbReference>
<dbReference type="InterPro" id="IPR044974">
    <property type="entry name" value="Disease_R_plants"/>
</dbReference>
<name>A0A5N6NCS0_9ASTR</name>
<dbReference type="Proteomes" id="UP000326396">
    <property type="component" value="Linkage Group LG2"/>
</dbReference>
<dbReference type="InterPro" id="IPR042197">
    <property type="entry name" value="Apaf_helical"/>
</dbReference>
<evidence type="ECO:0008006" key="4">
    <source>
        <dbReference type="Google" id="ProtNLM"/>
    </source>
</evidence>
<reference evidence="2 3" key="1">
    <citation type="submission" date="2019-05" db="EMBL/GenBank/DDBJ databases">
        <title>Mikania micrantha, genome provides insights into the molecular mechanism of rapid growth.</title>
        <authorList>
            <person name="Liu B."/>
        </authorList>
    </citation>
    <scope>NUCLEOTIDE SEQUENCE [LARGE SCALE GENOMIC DNA]</scope>
    <source>
        <strain evidence="2">NLD-2019</strain>
        <tissue evidence="2">Leaf</tissue>
    </source>
</reference>
<gene>
    <name evidence="2" type="ORF">E3N88_22754</name>
</gene>
<protein>
    <recommendedName>
        <fullName evidence="4">NB-ARC domain-containing protein</fullName>
    </recommendedName>
</protein>
<dbReference type="Gene3D" id="1.10.8.430">
    <property type="entry name" value="Helical domain of apoptotic protease-activating factors"/>
    <property type="match status" value="1"/>
</dbReference>